<dbReference type="EMBL" id="MBUA01000001">
    <property type="protein sequence ID" value="MBC6489432.1"/>
    <property type="molecule type" value="Genomic_DNA"/>
</dbReference>
<evidence type="ECO:0000256" key="2">
    <source>
        <dbReference type="SAM" id="SignalP"/>
    </source>
</evidence>
<evidence type="ECO:0000313" key="3">
    <source>
        <dbReference type="EMBL" id="MBC6489432.1"/>
    </source>
</evidence>
<feature type="region of interest" description="Disordered" evidence="1">
    <location>
        <begin position="296"/>
        <end position="345"/>
    </location>
</feature>
<proteinExistence type="predicted"/>
<keyword evidence="4" id="KW-1185">Reference proteome</keyword>
<feature type="compositionally biased region" description="Basic residues" evidence="1">
    <location>
        <begin position="336"/>
        <end position="345"/>
    </location>
</feature>
<evidence type="ECO:0000256" key="1">
    <source>
        <dbReference type="SAM" id="MobiDB-lite"/>
    </source>
</evidence>
<organism evidence="3 4">
    <name type="scientific">Flavihumibacter stibioxidans</name>
    <dbReference type="NCBI Taxonomy" id="1834163"/>
    <lineage>
        <taxon>Bacteria</taxon>
        <taxon>Pseudomonadati</taxon>
        <taxon>Bacteroidota</taxon>
        <taxon>Chitinophagia</taxon>
        <taxon>Chitinophagales</taxon>
        <taxon>Chitinophagaceae</taxon>
        <taxon>Flavihumibacter</taxon>
    </lineage>
</organism>
<comment type="caution">
    <text evidence="3">The sequence shown here is derived from an EMBL/GenBank/DDBJ whole genome shotgun (WGS) entry which is preliminary data.</text>
</comment>
<name>A0ABR7M339_9BACT</name>
<sequence>MDMKKLLFLLFLAVTCTTLNAQNKLNAVTLKQLRAREDSLKVFADSMINANAAGSRFMSDSNFVKGFVRALKLPYSFDYPFDSLQSVSRLYAPDSSFRIFTWQLKKDEYFYYQKGAIQLRTADGSLKLFALFDASMFTGKPEDSVRNRNNWIGAIYYKVIQKTWQGRNYYTLIGFDGFTVSSNRKWMEVLTFDERTGEPRFGGPFFSVRHDTSKTQKVMNRFVIEYKKEASTTFNYNGEMDMVIFDHLISESDEPHRPETYVPDGDFEGFQWKDGKWMHVAKVFTEVPDEFKRVDPYLGNAPAEDALRDKDGNIDEKKLEERSRKNIEKAKEKEKPKPKKPGGGE</sequence>
<evidence type="ECO:0000313" key="4">
    <source>
        <dbReference type="Proteomes" id="UP000765802"/>
    </source>
</evidence>
<feature type="compositionally biased region" description="Basic and acidic residues" evidence="1">
    <location>
        <begin position="305"/>
        <end position="335"/>
    </location>
</feature>
<reference evidence="3 4" key="1">
    <citation type="submission" date="2016-07" db="EMBL/GenBank/DDBJ databases">
        <title>Genome analysis of Flavihumibacter stibioxidans YS-17.</title>
        <authorList>
            <person name="Shi K."/>
            <person name="Han Y."/>
            <person name="Wang G."/>
        </authorList>
    </citation>
    <scope>NUCLEOTIDE SEQUENCE [LARGE SCALE GENOMIC DNA]</scope>
    <source>
        <strain evidence="3 4">YS-17</strain>
    </source>
</reference>
<feature type="signal peptide" evidence="2">
    <location>
        <begin position="1"/>
        <end position="21"/>
    </location>
</feature>
<protein>
    <submittedName>
        <fullName evidence="3">Uncharacterized protein</fullName>
    </submittedName>
</protein>
<accession>A0ABR7M339</accession>
<gene>
    <name evidence="3" type="ORF">BC349_00500</name>
</gene>
<feature type="chain" id="PRO_5047169965" evidence="2">
    <location>
        <begin position="22"/>
        <end position="345"/>
    </location>
</feature>
<dbReference type="Proteomes" id="UP000765802">
    <property type="component" value="Unassembled WGS sequence"/>
</dbReference>
<keyword evidence="2" id="KW-0732">Signal</keyword>